<comment type="subunit">
    <text evidence="9">Interacts (via PID domain) with ldlr (via NPXY motif). Binds to soluble clathrin trimers and to the adapter protein complex 2 (AP-2, beta 2 subunit). Binds to phosphoinositides, which regulate clathrin bud assembly at the cell surface. Interacts with the VLDL receptor (vldlr). Interacts with the vitellogenin receptor.</text>
</comment>
<comment type="function">
    <text evidence="8">Adapter protein (clathrin-associated sorting protein (CLASP)) required for efficient endocytosis of the LDL receptor (LDLR). Also involved in the vitellogenin receptor mediated endocytosis of nutrients during oogenesis.</text>
</comment>
<dbReference type="AlphaFoldDB" id="A0A8C5MEB7"/>
<dbReference type="Pfam" id="PF00640">
    <property type="entry name" value="PID"/>
    <property type="match status" value="1"/>
</dbReference>
<dbReference type="SMART" id="SM00462">
    <property type="entry name" value="PTB"/>
    <property type="match status" value="1"/>
</dbReference>
<keyword evidence="7" id="KW-0753">Steroid metabolism</keyword>
<dbReference type="Proteomes" id="UP000694569">
    <property type="component" value="Unplaced"/>
</dbReference>
<keyword evidence="2" id="KW-0963">Cytoplasm</keyword>
<evidence type="ECO:0000256" key="5">
    <source>
        <dbReference type="ARBA" id="ARBA00023098"/>
    </source>
</evidence>
<dbReference type="GeneTree" id="ENSGT00940000157118"/>
<dbReference type="InterPro" id="IPR051133">
    <property type="entry name" value="Adapter_Engulfment-Domain"/>
</dbReference>
<dbReference type="GO" id="GO:0008203">
    <property type="term" value="P:cholesterol metabolic process"/>
    <property type="evidence" value="ECO:0007669"/>
    <property type="project" value="UniProtKB-KW"/>
</dbReference>
<keyword evidence="3" id="KW-0153">Cholesterol metabolism</keyword>
<feature type="compositionally biased region" description="Low complexity" evidence="10">
    <location>
        <begin position="223"/>
        <end position="236"/>
    </location>
</feature>
<dbReference type="GO" id="GO:0005769">
    <property type="term" value="C:early endosome"/>
    <property type="evidence" value="ECO:0007669"/>
    <property type="project" value="TreeGrafter"/>
</dbReference>
<evidence type="ECO:0000256" key="8">
    <source>
        <dbReference type="ARBA" id="ARBA00055279"/>
    </source>
</evidence>
<dbReference type="InterPro" id="IPR011993">
    <property type="entry name" value="PH-like_dom_sf"/>
</dbReference>
<protein>
    <submittedName>
        <fullName evidence="12">Low density lipoprotein receptor adaptor protein 1</fullName>
    </submittedName>
</protein>
<evidence type="ECO:0000256" key="3">
    <source>
        <dbReference type="ARBA" id="ARBA00022548"/>
    </source>
</evidence>
<dbReference type="PANTHER" id="PTHR11232:SF35">
    <property type="entry name" value="LOW DENSITY LIPOPROTEIN RECEPTOR ADAPTER PROTEIN 1"/>
    <property type="match status" value="1"/>
</dbReference>
<dbReference type="CDD" id="cd13159">
    <property type="entry name" value="PTB_LDLRAP-mammal-like"/>
    <property type="match status" value="1"/>
</dbReference>
<dbReference type="Ensembl" id="ENSLLET00000013049.1">
    <property type="protein sequence ID" value="ENSLLEP00000012560.1"/>
    <property type="gene ID" value="ENSLLEG00000007884.1"/>
</dbReference>
<keyword evidence="13" id="KW-1185">Reference proteome</keyword>
<evidence type="ECO:0000259" key="11">
    <source>
        <dbReference type="PROSITE" id="PS01179"/>
    </source>
</evidence>
<evidence type="ECO:0000313" key="13">
    <source>
        <dbReference type="Proteomes" id="UP000694569"/>
    </source>
</evidence>
<evidence type="ECO:0000256" key="6">
    <source>
        <dbReference type="ARBA" id="ARBA00023166"/>
    </source>
</evidence>
<evidence type="ECO:0000256" key="9">
    <source>
        <dbReference type="ARBA" id="ARBA00063340"/>
    </source>
</evidence>
<comment type="subcellular location">
    <subcellularLocation>
        <location evidence="1">Cytoplasm</location>
    </subcellularLocation>
</comment>
<reference evidence="12" key="2">
    <citation type="submission" date="2025-09" db="UniProtKB">
        <authorList>
            <consortium name="Ensembl"/>
        </authorList>
    </citation>
    <scope>IDENTIFICATION</scope>
</reference>
<dbReference type="FunFam" id="2.30.29.30:FF:000137">
    <property type="entry name" value="Low density lipoprotein receptor adapter protein 1"/>
    <property type="match status" value="1"/>
</dbReference>
<gene>
    <name evidence="12" type="primary">LDLRAP1</name>
</gene>
<dbReference type="PROSITE" id="PS01179">
    <property type="entry name" value="PID"/>
    <property type="match status" value="1"/>
</dbReference>
<evidence type="ECO:0000256" key="1">
    <source>
        <dbReference type="ARBA" id="ARBA00004496"/>
    </source>
</evidence>
<evidence type="ECO:0000256" key="10">
    <source>
        <dbReference type="SAM" id="MobiDB-lite"/>
    </source>
</evidence>
<dbReference type="OrthoDB" id="9999955at2759"/>
<reference evidence="12" key="1">
    <citation type="submission" date="2025-08" db="UniProtKB">
        <authorList>
            <consortium name="Ensembl"/>
        </authorList>
    </citation>
    <scope>IDENTIFICATION</scope>
</reference>
<name>A0A8C5MEB7_9ANUR</name>
<dbReference type="Gene3D" id="2.30.29.30">
    <property type="entry name" value="Pleckstrin-homology domain (PH domain)/Phosphotyrosine-binding domain (PTB)"/>
    <property type="match status" value="1"/>
</dbReference>
<dbReference type="PANTHER" id="PTHR11232">
    <property type="entry name" value="PHOSPHOTYROSINE INTERACTION DOMAIN-CONTAINING FAMILY MEMBER"/>
    <property type="match status" value="1"/>
</dbReference>
<keyword evidence="6" id="KW-1207">Sterol metabolism</keyword>
<sequence length="342" mass="38347">MLEHLLYTGPAHPWHQCCSCFKQPFLLGSILPPFQRLQHGACLSQLVVSRAQVMQRAWIRVVELPENWTDTRETLLEGMLFQLKYLGMTLVEQPKGEELSASAVKRIVATAKASGKKQQKVILKVSPRGIILYDSETNQLIENVSIYRISYCAADKLHDKVFAYIAQSQQNETLECHAFLCTKRKMAQAVTLTVAQAFKVAFEFWQVSRDNKEKREKTGSDGEGASSSQSDGSSSITSLKAATGNLLDIEEHTKAVDVLNASDNHFEDLFRQNSATENNNVVWEMDDGLDEAFSRLAESRSNPQVLDIGLTANDLQSEECFSPSNWDKLESNPTDGDELFMF</sequence>
<evidence type="ECO:0000256" key="2">
    <source>
        <dbReference type="ARBA" id="ARBA00022490"/>
    </source>
</evidence>
<feature type="domain" description="PID" evidence="11">
    <location>
        <begin position="81"/>
        <end position="203"/>
    </location>
</feature>
<evidence type="ECO:0000256" key="4">
    <source>
        <dbReference type="ARBA" id="ARBA00022583"/>
    </source>
</evidence>
<organism evidence="12 13">
    <name type="scientific">Leptobrachium leishanense</name>
    <name type="common">Leishan spiny toad</name>
    <dbReference type="NCBI Taxonomy" id="445787"/>
    <lineage>
        <taxon>Eukaryota</taxon>
        <taxon>Metazoa</taxon>
        <taxon>Chordata</taxon>
        <taxon>Craniata</taxon>
        <taxon>Vertebrata</taxon>
        <taxon>Euteleostomi</taxon>
        <taxon>Amphibia</taxon>
        <taxon>Batrachia</taxon>
        <taxon>Anura</taxon>
        <taxon>Pelobatoidea</taxon>
        <taxon>Megophryidae</taxon>
        <taxon>Leptobrachium</taxon>
    </lineage>
</organism>
<proteinExistence type="predicted"/>
<accession>A0A8C5MEB7</accession>
<dbReference type="InterPro" id="IPR006020">
    <property type="entry name" value="PTB/PI_dom"/>
</dbReference>
<evidence type="ECO:0000313" key="12">
    <source>
        <dbReference type="Ensembl" id="ENSLLEP00000012560.1"/>
    </source>
</evidence>
<evidence type="ECO:0000256" key="7">
    <source>
        <dbReference type="ARBA" id="ARBA00023221"/>
    </source>
</evidence>
<feature type="region of interest" description="Disordered" evidence="10">
    <location>
        <begin position="212"/>
        <end position="236"/>
    </location>
</feature>
<keyword evidence="5" id="KW-0443">Lipid metabolism</keyword>
<dbReference type="GO" id="GO:0006897">
    <property type="term" value="P:endocytosis"/>
    <property type="evidence" value="ECO:0007669"/>
    <property type="project" value="UniProtKB-KW"/>
</dbReference>
<dbReference type="SUPFAM" id="SSF50729">
    <property type="entry name" value="PH domain-like"/>
    <property type="match status" value="1"/>
</dbReference>
<keyword evidence="4" id="KW-0254">Endocytosis</keyword>